<gene>
    <name evidence="11" type="primary">fam151a</name>
</gene>
<organism evidence="10 11">
    <name type="scientific">Ictalurus punctatus</name>
    <name type="common">Channel catfish</name>
    <name type="synonym">Silurus punctatus</name>
    <dbReference type="NCBI Taxonomy" id="7998"/>
    <lineage>
        <taxon>Eukaryota</taxon>
        <taxon>Metazoa</taxon>
        <taxon>Chordata</taxon>
        <taxon>Craniata</taxon>
        <taxon>Vertebrata</taxon>
        <taxon>Euteleostomi</taxon>
        <taxon>Actinopterygii</taxon>
        <taxon>Neopterygii</taxon>
        <taxon>Teleostei</taxon>
        <taxon>Ostariophysi</taxon>
        <taxon>Siluriformes</taxon>
        <taxon>Ictaluridae</taxon>
        <taxon>Ictalurus</taxon>
    </lineage>
</organism>
<comment type="subcellular location">
    <subcellularLocation>
        <location evidence="1">Membrane</location>
        <topology evidence="1">Single-pass membrane protein</topology>
    </subcellularLocation>
</comment>
<protein>
    <recommendedName>
        <fullName evidence="5">Protein FAM151A</fullName>
    </recommendedName>
</protein>
<evidence type="ECO:0000256" key="6">
    <source>
        <dbReference type="ARBA" id="ARBA00044953"/>
    </source>
</evidence>
<evidence type="ECO:0000256" key="8">
    <source>
        <dbReference type="SAM" id="Phobius"/>
    </source>
</evidence>
<name>A0A2D0T7W7_ICTPU</name>
<dbReference type="Proteomes" id="UP000221080">
    <property type="component" value="Chromosome 20"/>
</dbReference>
<keyword evidence="3 8" id="KW-1133">Transmembrane helix</keyword>
<keyword evidence="10" id="KW-1185">Reference proteome</keyword>
<feature type="region of interest" description="Disordered" evidence="7">
    <location>
        <begin position="1"/>
        <end position="23"/>
    </location>
</feature>
<reference evidence="11" key="2">
    <citation type="submission" date="2025-08" db="UniProtKB">
        <authorList>
            <consortium name="RefSeq"/>
        </authorList>
    </citation>
    <scope>IDENTIFICATION</scope>
    <source>
        <tissue evidence="11">Blood</tissue>
    </source>
</reference>
<evidence type="ECO:0000256" key="7">
    <source>
        <dbReference type="SAM" id="MobiDB-lite"/>
    </source>
</evidence>
<keyword evidence="2 8" id="KW-0812">Transmembrane</keyword>
<dbReference type="GO" id="GO:0016020">
    <property type="term" value="C:membrane"/>
    <property type="evidence" value="ECO:0007669"/>
    <property type="project" value="UniProtKB-SubCell"/>
</dbReference>
<dbReference type="RefSeq" id="XP_017350946.1">
    <property type="nucleotide sequence ID" value="XM_017495457.3"/>
</dbReference>
<dbReference type="PANTHER" id="PTHR21184">
    <property type="entry name" value="MENORIN (DENDRITIC BRANCHING PROTEIN)"/>
    <property type="match status" value="1"/>
</dbReference>
<comment type="similarity">
    <text evidence="6">Belongs to the menorin family.</text>
</comment>
<dbReference type="PANTHER" id="PTHR21184:SF4">
    <property type="entry name" value="PROTEIN FAM151A"/>
    <property type="match status" value="1"/>
</dbReference>
<evidence type="ECO:0000259" key="9">
    <source>
        <dbReference type="Pfam" id="PF10223"/>
    </source>
</evidence>
<evidence type="ECO:0000256" key="1">
    <source>
        <dbReference type="ARBA" id="ARBA00004167"/>
    </source>
</evidence>
<dbReference type="GeneID" id="108280469"/>
<sequence>MDERKKKNNESQKDEEEDEEKETKTILGIFTRQQFTIFCVAVGLVVLLLVVTVTSVVLTVNSGSGTSETVVPFPTDGDMLEFLLQNGEIQEKDGLYATWYHAANSKAETKKALESDVMILEADVNVQGHNTVNETNIPIMAHPPDVYSDNTLEEWLDAVIKSKKGIKLDFKSLQAVEPSLDLLRIKNQTGINRPVWLNADILPGPNVPGFWPVVNGTQFFELIQTKFPDVTISPGWKVLYLPIFPNVTYTQSMVMKMYDTIKHLPQKITFPVLAVMAKNGWPHLSWLLSQSSRFSLTLWQGEENPTLNDLLFIRDNSNPQRVYYDIYEPVLSQFKEAAKHKDRPRRFYTGGDIVDYFKPADSDGLNILWEEVYDLASLLSLLRDSPGGMLVIPVTSGTGDARTPVVEGSRPELPLQDCLDVILGSKNPWGIYVTVKSPIQLATSLHLLREAYTSDLLYRPIWINMDIAHGVFNVEGYVTGLEFVRTINQIFPYITMAPSWPQEVLSQGYTPQMVEDMMELFQEVWQDVSLQLLAVYLERSEAGIRILQQSQARFSLTVEHRTRNGGLGMESFVLVRNGTRQRTFYNIPNAFKGFISKIPKRL</sequence>
<dbReference type="KEGG" id="ipu:108280469"/>
<dbReference type="AlphaFoldDB" id="A0A2D0T7W7"/>
<keyword evidence="4 8" id="KW-0472">Membrane</keyword>
<dbReference type="Pfam" id="PF10223">
    <property type="entry name" value="Menorin_N"/>
    <property type="match status" value="2"/>
</dbReference>
<evidence type="ECO:0000256" key="5">
    <source>
        <dbReference type="ARBA" id="ARBA00044104"/>
    </source>
</evidence>
<dbReference type="OrthoDB" id="413402at2759"/>
<feature type="domain" description="Menorin-like" evidence="9">
    <location>
        <begin position="363"/>
        <end position="590"/>
    </location>
</feature>
<dbReference type="GO" id="GO:0005615">
    <property type="term" value="C:extracellular space"/>
    <property type="evidence" value="ECO:0007669"/>
    <property type="project" value="TreeGrafter"/>
</dbReference>
<dbReference type="CTD" id="338094"/>
<evidence type="ECO:0000256" key="2">
    <source>
        <dbReference type="ARBA" id="ARBA00022692"/>
    </source>
</evidence>
<proteinExistence type="inferred from homology"/>
<evidence type="ECO:0000256" key="4">
    <source>
        <dbReference type="ARBA" id="ARBA00023136"/>
    </source>
</evidence>
<evidence type="ECO:0000313" key="11">
    <source>
        <dbReference type="RefSeq" id="XP_017350946.1"/>
    </source>
</evidence>
<evidence type="ECO:0000256" key="3">
    <source>
        <dbReference type="ARBA" id="ARBA00022989"/>
    </source>
</evidence>
<feature type="compositionally biased region" description="Basic and acidic residues" evidence="7">
    <location>
        <begin position="1"/>
        <end position="12"/>
    </location>
</feature>
<feature type="domain" description="Menorin-like" evidence="9">
    <location>
        <begin position="93"/>
        <end position="330"/>
    </location>
</feature>
<dbReference type="InterPro" id="IPR019356">
    <property type="entry name" value="Menorin_dom"/>
</dbReference>
<reference evidence="10" key="1">
    <citation type="journal article" date="2016" name="Nat. Commun.">
        <title>The channel catfish genome sequence provides insights into the evolution of scale formation in teleosts.</title>
        <authorList>
            <person name="Liu Z."/>
            <person name="Liu S."/>
            <person name="Yao J."/>
            <person name="Bao L."/>
            <person name="Zhang J."/>
            <person name="Li Y."/>
            <person name="Jiang C."/>
            <person name="Sun L."/>
            <person name="Wang R."/>
            <person name="Zhang Y."/>
            <person name="Zhou T."/>
            <person name="Zeng Q."/>
            <person name="Fu Q."/>
            <person name="Gao S."/>
            <person name="Li N."/>
            <person name="Koren S."/>
            <person name="Jiang Y."/>
            <person name="Zimin A."/>
            <person name="Xu P."/>
            <person name="Phillippy A.M."/>
            <person name="Geng X."/>
            <person name="Song L."/>
            <person name="Sun F."/>
            <person name="Li C."/>
            <person name="Wang X."/>
            <person name="Chen A."/>
            <person name="Jin Y."/>
            <person name="Yuan Z."/>
            <person name="Yang Y."/>
            <person name="Tan S."/>
            <person name="Peatman E."/>
            <person name="Lu J."/>
            <person name="Qin Z."/>
            <person name="Dunham R."/>
            <person name="Li Z."/>
            <person name="Sonstegard T."/>
            <person name="Feng J."/>
            <person name="Danzmann R.G."/>
            <person name="Schroeder S."/>
            <person name="Scheffler B."/>
            <person name="Duke M.V."/>
            <person name="Ballard L."/>
            <person name="Kucuktas H."/>
            <person name="Kaltenboeck L."/>
            <person name="Liu H."/>
            <person name="Armbruster J."/>
            <person name="Xie Y."/>
            <person name="Kirby M.L."/>
            <person name="Tian Y."/>
            <person name="Flanagan M.E."/>
            <person name="Mu W."/>
            <person name="Waldbieser G.C."/>
        </authorList>
    </citation>
    <scope>NUCLEOTIDE SEQUENCE [LARGE SCALE GENOMIC DNA]</scope>
    <source>
        <strain evidence="10">SDA103</strain>
    </source>
</reference>
<feature type="transmembrane region" description="Helical" evidence="8">
    <location>
        <begin position="35"/>
        <end position="58"/>
    </location>
</feature>
<accession>A0A2D0T7W7</accession>
<evidence type="ECO:0000313" key="10">
    <source>
        <dbReference type="Proteomes" id="UP000221080"/>
    </source>
</evidence>